<accession>A0A2W4Z6T1</accession>
<dbReference type="Proteomes" id="UP000248614">
    <property type="component" value="Unassembled WGS sequence"/>
</dbReference>
<reference evidence="3 4" key="1">
    <citation type="submission" date="2017-08" db="EMBL/GenBank/DDBJ databases">
        <title>Infants hospitalized years apart are colonized by the same room-sourced microbial strains.</title>
        <authorList>
            <person name="Brooks B."/>
            <person name="Olm M.R."/>
            <person name="Firek B.A."/>
            <person name="Baker R."/>
            <person name="Thomas B.C."/>
            <person name="Morowitz M.J."/>
            <person name="Banfield J.F."/>
        </authorList>
    </citation>
    <scope>NUCLEOTIDE SEQUENCE [LARGE SCALE GENOMIC DNA]</scope>
    <source>
        <strain evidence="3">S2_018_000_R3_110</strain>
    </source>
</reference>
<sequence>MIARLAADRRGATLIEFAIIAPVMLLLLMGLFDLCYRSYAQSILTGAVQAAGRRATLEGNASGTSTAAIDSAVVAQVRVIAQNVRWESSRKSYQTFGDIRAEPFDDSNHNDRYDVGECYSDVNGNHQWDANPGRDGQGGANDITLYTMSMTYPRLFPLHGLMGMSSEQTISAQTLLKNQPYGAQSTSSPDTICT</sequence>
<gene>
    <name evidence="3" type="ORF">DI632_11975</name>
</gene>
<evidence type="ECO:0000259" key="2">
    <source>
        <dbReference type="Pfam" id="PF07811"/>
    </source>
</evidence>
<evidence type="ECO:0000313" key="3">
    <source>
        <dbReference type="EMBL" id="PZO75519.1"/>
    </source>
</evidence>
<dbReference type="EMBL" id="QFNF01000033">
    <property type="protein sequence ID" value="PZO75519.1"/>
    <property type="molecule type" value="Genomic_DNA"/>
</dbReference>
<name>A0A2W4Z6T1_9SPHN</name>
<keyword evidence="1" id="KW-0812">Transmembrane</keyword>
<dbReference type="Pfam" id="PF07811">
    <property type="entry name" value="TadE"/>
    <property type="match status" value="1"/>
</dbReference>
<dbReference type="AlphaFoldDB" id="A0A2W4Z6T1"/>
<dbReference type="InterPro" id="IPR012495">
    <property type="entry name" value="TadE-like_dom"/>
</dbReference>
<keyword evidence="1" id="KW-1133">Transmembrane helix</keyword>
<protein>
    <recommendedName>
        <fullName evidence="2">TadE-like domain-containing protein</fullName>
    </recommendedName>
</protein>
<evidence type="ECO:0000313" key="4">
    <source>
        <dbReference type="Proteomes" id="UP000248614"/>
    </source>
</evidence>
<organism evidence="3 4">
    <name type="scientific">Sphingomonas hengshuiensis</name>
    <dbReference type="NCBI Taxonomy" id="1609977"/>
    <lineage>
        <taxon>Bacteria</taxon>
        <taxon>Pseudomonadati</taxon>
        <taxon>Pseudomonadota</taxon>
        <taxon>Alphaproteobacteria</taxon>
        <taxon>Sphingomonadales</taxon>
        <taxon>Sphingomonadaceae</taxon>
        <taxon>Sphingomonas</taxon>
    </lineage>
</organism>
<keyword evidence="1" id="KW-0472">Membrane</keyword>
<evidence type="ECO:0000256" key="1">
    <source>
        <dbReference type="SAM" id="Phobius"/>
    </source>
</evidence>
<feature type="transmembrane region" description="Helical" evidence="1">
    <location>
        <begin position="12"/>
        <end position="32"/>
    </location>
</feature>
<proteinExistence type="predicted"/>
<comment type="caution">
    <text evidence="3">The sequence shown here is derived from an EMBL/GenBank/DDBJ whole genome shotgun (WGS) entry which is preliminary data.</text>
</comment>
<feature type="domain" description="TadE-like" evidence="2">
    <location>
        <begin position="11"/>
        <end position="53"/>
    </location>
</feature>